<dbReference type="STRING" id="270351.Maq22A_c04875"/>
<dbReference type="AlphaFoldDB" id="A0A0C6FH30"/>
<evidence type="ECO:0000313" key="3">
    <source>
        <dbReference type="Proteomes" id="UP000061432"/>
    </source>
</evidence>
<reference evidence="2 3" key="1">
    <citation type="journal article" date="2015" name="Genome Announc.">
        <title>Complete Genome Sequence of Methylobacterium aquaticum Strain 22A, Isolated from Racomitrium japonicum Moss.</title>
        <authorList>
            <person name="Tani A."/>
            <person name="Ogura Y."/>
            <person name="Hayashi T."/>
            <person name="Kimbara K."/>
        </authorList>
    </citation>
    <scope>NUCLEOTIDE SEQUENCE [LARGE SCALE GENOMIC DNA]</scope>
    <source>
        <strain evidence="2 3">MA-22A</strain>
    </source>
</reference>
<organism evidence="2 3">
    <name type="scientific">Methylobacterium aquaticum</name>
    <dbReference type="NCBI Taxonomy" id="270351"/>
    <lineage>
        <taxon>Bacteria</taxon>
        <taxon>Pseudomonadati</taxon>
        <taxon>Pseudomonadota</taxon>
        <taxon>Alphaproteobacteria</taxon>
        <taxon>Hyphomicrobiales</taxon>
        <taxon>Methylobacteriaceae</taxon>
        <taxon>Methylobacterium</taxon>
    </lineage>
</organism>
<keyword evidence="1" id="KW-0812">Transmembrane</keyword>
<dbReference type="KEGG" id="maqu:Maq22A_c04875"/>
<name>A0A0C6FH30_9HYPH</name>
<keyword evidence="1" id="KW-1133">Transmembrane helix</keyword>
<reference evidence="3" key="2">
    <citation type="submission" date="2015-01" db="EMBL/GenBank/DDBJ databases">
        <title>Complete genome sequence of Methylobacterium aquaticum strain 22A.</title>
        <authorList>
            <person name="Tani A."/>
            <person name="Ogura Y."/>
            <person name="Hayashi T."/>
        </authorList>
    </citation>
    <scope>NUCLEOTIDE SEQUENCE [LARGE SCALE GENOMIC DNA]</scope>
    <source>
        <strain evidence="3">MA-22A</strain>
    </source>
</reference>
<dbReference type="Proteomes" id="UP000061432">
    <property type="component" value="Chromosome"/>
</dbReference>
<protein>
    <submittedName>
        <fullName evidence="2">Uncharacterized protein</fullName>
    </submittedName>
</protein>
<keyword evidence="1" id="KW-0472">Membrane</keyword>
<dbReference type="EMBL" id="AP014704">
    <property type="protein sequence ID" value="BAQ44379.1"/>
    <property type="molecule type" value="Genomic_DNA"/>
</dbReference>
<evidence type="ECO:0000256" key="1">
    <source>
        <dbReference type="SAM" id="Phobius"/>
    </source>
</evidence>
<gene>
    <name evidence="2" type="ORF">Maq22A_c04875</name>
</gene>
<feature type="transmembrane region" description="Helical" evidence="1">
    <location>
        <begin position="6"/>
        <end position="27"/>
    </location>
</feature>
<dbReference type="RefSeq" id="WP_060845904.1">
    <property type="nucleotide sequence ID" value="NZ_AP014704.1"/>
</dbReference>
<sequence length="111" mass="11344">MITTPWLPFVAVGLAYFGVAGVIVFALGRQLQRNAEGFDRRQAEAEARRARLQRNIAGPRPHRITAGYGYDAPTAPASPLYGGHAAPARCGYGVGGDAGAGGDGGACGGSD</sequence>
<accession>A0A0C6FH30</accession>
<dbReference type="PATRIC" id="fig|270351.10.peg.939"/>
<proteinExistence type="predicted"/>
<evidence type="ECO:0000313" key="2">
    <source>
        <dbReference type="EMBL" id="BAQ44379.1"/>
    </source>
</evidence>